<dbReference type="Pfam" id="PF07478">
    <property type="entry name" value="Dala_Dala_lig_C"/>
    <property type="match status" value="1"/>
</dbReference>
<dbReference type="SUPFAM" id="SSF52440">
    <property type="entry name" value="PreATP-grasp domain"/>
    <property type="match status" value="1"/>
</dbReference>
<keyword evidence="11" id="KW-0573">Peptidoglycan synthesis</keyword>
<dbReference type="InterPro" id="IPR011095">
    <property type="entry name" value="Dala_Dala_lig_C"/>
</dbReference>
<evidence type="ECO:0000256" key="10">
    <source>
        <dbReference type="ARBA" id="ARBA00022960"/>
    </source>
</evidence>
<comment type="subcellular location">
    <subcellularLocation>
        <location evidence="3">Cytoplasm</location>
    </subcellularLocation>
</comment>
<evidence type="ECO:0000256" key="12">
    <source>
        <dbReference type="ARBA" id="ARBA00023316"/>
    </source>
</evidence>
<dbReference type="SUPFAM" id="SSF56059">
    <property type="entry name" value="Glutathione synthetase ATP-binding domain-like"/>
    <property type="match status" value="1"/>
</dbReference>
<keyword evidence="12" id="KW-0961">Cell wall biogenesis/degradation</keyword>
<keyword evidence="9 14" id="KW-0067">ATP-binding</keyword>
<dbReference type="Proteomes" id="UP000249061">
    <property type="component" value="Unassembled WGS sequence"/>
</dbReference>
<evidence type="ECO:0000256" key="13">
    <source>
        <dbReference type="ARBA" id="ARBA00047614"/>
    </source>
</evidence>
<dbReference type="Gene3D" id="3.40.50.20">
    <property type="match status" value="1"/>
</dbReference>
<evidence type="ECO:0000256" key="9">
    <source>
        <dbReference type="ARBA" id="ARBA00022840"/>
    </source>
</evidence>
<dbReference type="EMBL" id="QFQP01000061">
    <property type="protein sequence ID" value="PZR04272.1"/>
    <property type="molecule type" value="Genomic_DNA"/>
</dbReference>
<evidence type="ECO:0000256" key="1">
    <source>
        <dbReference type="ARBA" id="ARBA00001936"/>
    </source>
</evidence>
<evidence type="ECO:0000256" key="5">
    <source>
        <dbReference type="ARBA" id="ARBA00012216"/>
    </source>
</evidence>
<dbReference type="Pfam" id="PF01820">
    <property type="entry name" value="Dala_Dala_lig_N"/>
    <property type="match status" value="1"/>
</dbReference>
<evidence type="ECO:0000313" key="16">
    <source>
        <dbReference type="EMBL" id="PZR04272.1"/>
    </source>
</evidence>
<gene>
    <name evidence="16" type="ORF">DI536_34585</name>
</gene>
<dbReference type="PANTHER" id="PTHR23132">
    <property type="entry name" value="D-ALANINE--D-ALANINE LIGASE"/>
    <property type="match status" value="1"/>
</dbReference>
<dbReference type="AlphaFoldDB" id="A0A2W5SMW2"/>
<evidence type="ECO:0000256" key="11">
    <source>
        <dbReference type="ARBA" id="ARBA00022984"/>
    </source>
</evidence>
<proteinExistence type="inferred from homology"/>
<dbReference type="Gene3D" id="3.30.1490.20">
    <property type="entry name" value="ATP-grasp fold, A domain"/>
    <property type="match status" value="1"/>
</dbReference>
<evidence type="ECO:0000256" key="8">
    <source>
        <dbReference type="ARBA" id="ARBA00022741"/>
    </source>
</evidence>
<evidence type="ECO:0000313" key="17">
    <source>
        <dbReference type="Proteomes" id="UP000249061"/>
    </source>
</evidence>
<keyword evidence="8 14" id="KW-0547">Nucleotide-binding</keyword>
<dbReference type="GO" id="GO:0071555">
    <property type="term" value="P:cell wall organization"/>
    <property type="evidence" value="ECO:0007669"/>
    <property type="project" value="UniProtKB-KW"/>
</dbReference>
<dbReference type="InterPro" id="IPR011127">
    <property type="entry name" value="Dala_Dala_lig_N"/>
</dbReference>
<evidence type="ECO:0000256" key="3">
    <source>
        <dbReference type="ARBA" id="ARBA00004496"/>
    </source>
</evidence>
<evidence type="ECO:0000256" key="4">
    <source>
        <dbReference type="ARBA" id="ARBA00010871"/>
    </source>
</evidence>
<evidence type="ECO:0000256" key="2">
    <source>
        <dbReference type="ARBA" id="ARBA00001946"/>
    </source>
</evidence>
<name>A0A2W5SMW2_9BACT</name>
<feature type="domain" description="ATP-grasp" evidence="15">
    <location>
        <begin position="131"/>
        <end position="335"/>
    </location>
</feature>
<dbReference type="InterPro" id="IPR011761">
    <property type="entry name" value="ATP-grasp"/>
</dbReference>
<dbReference type="PANTHER" id="PTHR23132:SF23">
    <property type="entry name" value="D-ALANINE--D-ALANINE LIGASE B"/>
    <property type="match status" value="1"/>
</dbReference>
<accession>A0A2W5SMW2</accession>
<evidence type="ECO:0000256" key="7">
    <source>
        <dbReference type="ARBA" id="ARBA00022598"/>
    </source>
</evidence>
<organism evidence="16 17">
    <name type="scientific">Archangium gephyra</name>
    <dbReference type="NCBI Taxonomy" id="48"/>
    <lineage>
        <taxon>Bacteria</taxon>
        <taxon>Pseudomonadati</taxon>
        <taxon>Myxococcota</taxon>
        <taxon>Myxococcia</taxon>
        <taxon>Myxococcales</taxon>
        <taxon>Cystobacterineae</taxon>
        <taxon>Archangiaceae</taxon>
        <taxon>Archangium</taxon>
    </lineage>
</organism>
<dbReference type="GO" id="GO:0009252">
    <property type="term" value="P:peptidoglycan biosynthetic process"/>
    <property type="evidence" value="ECO:0007669"/>
    <property type="project" value="UniProtKB-KW"/>
</dbReference>
<keyword evidence="10" id="KW-0133">Cell shape</keyword>
<dbReference type="PROSITE" id="PS00844">
    <property type="entry name" value="DALA_DALA_LIGASE_2"/>
    <property type="match status" value="1"/>
</dbReference>
<dbReference type="PROSITE" id="PS50975">
    <property type="entry name" value="ATP_GRASP"/>
    <property type="match status" value="1"/>
</dbReference>
<dbReference type="GO" id="GO:0005737">
    <property type="term" value="C:cytoplasm"/>
    <property type="evidence" value="ECO:0007669"/>
    <property type="project" value="UniProtKB-SubCell"/>
</dbReference>
<dbReference type="InterPro" id="IPR016185">
    <property type="entry name" value="PreATP-grasp_dom_sf"/>
</dbReference>
<evidence type="ECO:0000256" key="14">
    <source>
        <dbReference type="PROSITE-ProRule" id="PRU00409"/>
    </source>
</evidence>
<sequence>MSSDVVILFGGSSSERLVSVASAQNVSTHLPDASCWFIAKDGPVFVTPHAELAAHRNAFTDDFRPKTAARWPSLDDALDSDDARGRTFFLSLHGGDGENGVTQRKLEGRGLAFTGSDSTASANAFDKHKTRELAAAKGARIAEARLLDTSNPELLTRSLHELMARSPRWVLKPRADGSSHGLVHLRATSEIPAAAAKLHALRISYLAEQFVEGRELTVGVIDDVDGPAALPVSEVRLLDGGAFDYEGKYLGRGTEELTPAPIDDGQRAQAQALAVLTHRAVGCYGYSRTDMILTTSGPVLLEINTLPGMTKASFIPQQLAAANRDVKAFIHHQLELARARRDTSK</sequence>
<comment type="cofactor">
    <cofactor evidence="2">
        <name>Mg(2+)</name>
        <dbReference type="ChEBI" id="CHEBI:18420"/>
    </cofactor>
</comment>
<keyword evidence="7 16" id="KW-0436">Ligase</keyword>
<dbReference type="EC" id="6.3.2.4" evidence="5"/>
<dbReference type="Gene3D" id="3.30.470.20">
    <property type="entry name" value="ATP-grasp fold, B domain"/>
    <property type="match status" value="1"/>
</dbReference>
<evidence type="ECO:0000256" key="6">
    <source>
        <dbReference type="ARBA" id="ARBA00022490"/>
    </source>
</evidence>
<comment type="cofactor">
    <cofactor evidence="1">
        <name>Mn(2+)</name>
        <dbReference type="ChEBI" id="CHEBI:29035"/>
    </cofactor>
</comment>
<evidence type="ECO:0000259" key="15">
    <source>
        <dbReference type="PROSITE" id="PS50975"/>
    </source>
</evidence>
<comment type="similarity">
    <text evidence="4">Belongs to the D-alanine--D-alanine ligase family.</text>
</comment>
<dbReference type="InterPro" id="IPR013815">
    <property type="entry name" value="ATP_grasp_subdomain_1"/>
</dbReference>
<dbReference type="GO" id="GO:0008716">
    <property type="term" value="F:D-alanine-D-alanine ligase activity"/>
    <property type="evidence" value="ECO:0007669"/>
    <property type="project" value="UniProtKB-EC"/>
</dbReference>
<keyword evidence="6" id="KW-0963">Cytoplasm</keyword>
<reference evidence="16 17" key="1">
    <citation type="submission" date="2017-08" db="EMBL/GenBank/DDBJ databases">
        <title>Infants hospitalized years apart are colonized by the same room-sourced microbial strains.</title>
        <authorList>
            <person name="Brooks B."/>
            <person name="Olm M.R."/>
            <person name="Firek B.A."/>
            <person name="Baker R."/>
            <person name="Thomas B.C."/>
            <person name="Morowitz M.J."/>
            <person name="Banfield J.F."/>
        </authorList>
    </citation>
    <scope>NUCLEOTIDE SEQUENCE [LARGE SCALE GENOMIC DNA]</scope>
    <source>
        <strain evidence="16">S2_003_000_R2_14</strain>
    </source>
</reference>
<dbReference type="GO" id="GO:0046872">
    <property type="term" value="F:metal ion binding"/>
    <property type="evidence" value="ECO:0007669"/>
    <property type="project" value="InterPro"/>
</dbReference>
<dbReference type="GO" id="GO:0008360">
    <property type="term" value="P:regulation of cell shape"/>
    <property type="evidence" value="ECO:0007669"/>
    <property type="project" value="UniProtKB-KW"/>
</dbReference>
<dbReference type="InterPro" id="IPR000291">
    <property type="entry name" value="D-Ala_lig_Van_CS"/>
</dbReference>
<protein>
    <recommendedName>
        <fullName evidence="5">D-alanine--D-alanine ligase</fullName>
        <ecNumber evidence="5">6.3.2.4</ecNumber>
    </recommendedName>
</protein>
<comment type="caution">
    <text evidence="16">The sequence shown here is derived from an EMBL/GenBank/DDBJ whole genome shotgun (WGS) entry which is preliminary data.</text>
</comment>
<dbReference type="GO" id="GO:0005524">
    <property type="term" value="F:ATP binding"/>
    <property type="evidence" value="ECO:0007669"/>
    <property type="project" value="UniProtKB-UniRule"/>
</dbReference>
<comment type="catalytic activity">
    <reaction evidence="13">
        <text>2 D-alanine + ATP = D-alanyl-D-alanine + ADP + phosphate + H(+)</text>
        <dbReference type="Rhea" id="RHEA:11224"/>
        <dbReference type="ChEBI" id="CHEBI:15378"/>
        <dbReference type="ChEBI" id="CHEBI:30616"/>
        <dbReference type="ChEBI" id="CHEBI:43474"/>
        <dbReference type="ChEBI" id="CHEBI:57416"/>
        <dbReference type="ChEBI" id="CHEBI:57822"/>
        <dbReference type="ChEBI" id="CHEBI:456216"/>
        <dbReference type="EC" id="6.3.2.4"/>
    </reaction>
</comment>